<sequence>MSMNTVPATLAKTLRGSNQVLVLPFRPDGCADVSLLKGGAGVINDPTLVVVDGRFERDNSKESKVNCVLVERSYNQGLQKRVFAQATRPIKAGEELYTDYGTQWSLWYNKHAVSIEKDRARRIARDCRRRHPILSSPVIVNSDGGKKAQNPPGSFPLFFALRPFLSLCRQAVSVCTAPGESLSASLLPSTSSSQGPQVAKKAEWRVPQLKLEEGLNMLELLSEQKLQVVATDFRAGPERTVRSSSSKSSSRSSGRSSSSSVPPFLFLLRLPARPLPAPLLPVLEEEGRGRGEIKCPPIRRVSREERRGTMLPARTLGGTLRE</sequence>
<feature type="region of interest" description="Disordered" evidence="1">
    <location>
        <begin position="235"/>
        <end position="261"/>
    </location>
</feature>
<dbReference type="SUPFAM" id="SSF82199">
    <property type="entry name" value="SET domain"/>
    <property type="match status" value="1"/>
</dbReference>
<feature type="compositionally biased region" description="Low complexity" evidence="1">
    <location>
        <begin position="242"/>
        <end position="261"/>
    </location>
</feature>
<name>A0A0G4HZL8_9ALVE</name>
<reference evidence="2" key="1">
    <citation type="submission" date="2014-11" db="EMBL/GenBank/DDBJ databases">
        <authorList>
            <person name="Otto D Thomas"/>
            <person name="Naeem Raeece"/>
        </authorList>
    </citation>
    <scope>NUCLEOTIDE SEQUENCE</scope>
</reference>
<organism evidence="2">
    <name type="scientific">Chromera velia CCMP2878</name>
    <dbReference type="NCBI Taxonomy" id="1169474"/>
    <lineage>
        <taxon>Eukaryota</taxon>
        <taxon>Sar</taxon>
        <taxon>Alveolata</taxon>
        <taxon>Colpodellida</taxon>
        <taxon>Chromeraceae</taxon>
        <taxon>Chromera</taxon>
    </lineage>
</organism>
<evidence type="ECO:0000313" key="2">
    <source>
        <dbReference type="EMBL" id="CEM50000.1"/>
    </source>
</evidence>
<dbReference type="EMBL" id="CDMZ01004519">
    <property type="protein sequence ID" value="CEM50000.1"/>
    <property type="molecule type" value="Genomic_DNA"/>
</dbReference>
<evidence type="ECO:0000256" key="1">
    <source>
        <dbReference type="SAM" id="MobiDB-lite"/>
    </source>
</evidence>
<accession>A0A0G4HZL8</accession>
<dbReference type="VEuPathDB" id="CryptoDB:Cvel_1576"/>
<dbReference type="CDD" id="cd08161">
    <property type="entry name" value="SET"/>
    <property type="match status" value="1"/>
</dbReference>
<dbReference type="InterPro" id="IPR046341">
    <property type="entry name" value="SET_dom_sf"/>
</dbReference>
<proteinExistence type="predicted"/>
<protein>
    <recommendedName>
        <fullName evidence="3">SET domain-containing protein</fullName>
    </recommendedName>
</protein>
<dbReference type="Gene3D" id="2.170.270.10">
    <property type="entry name" value="SET domain"/>
    <property type="match status" value="1"/>
</dbReference>
<evidence type="ECO:0008006" key="3">
    <source>
        <dbReference type="Google" id="ProtNLM"/>
    </source>
</evidence>
<gene>
    <name evidence="2" type="ORF">Cvel_1576</name>
</gene>
<dbReference type="AlphaFoldDB" id="A0A0G4HZL8"/>